<evidence type="ECO:0000256" key="4">
    <source>
        <dbReference type="SAM" id="Phobius"/>
    </source>
</evidence>
<keyword evidence="3" id="KW-0067">ATP-binding</keyword>
<dbReference type="SMART" id="SM00796">
    <property type="entry name" value="AHS1"/>
    <property type="match status" value="1"/>
</dbReference>
<evidence type="ECO:0000313" key="7">
    <source>
        <dbReference type="Proteomes" id="UP001165381"/>
    </source>
</evidence>
<dbReference type="SUPFAM" id="SSF160467">
    <property type="entry name" value="PH0987 N-terminal domain-like"/>
    <property type="match status" value="1"/>
</dbReference>
<dbReference type="PANTHER" id="PTHR34698">
    <property type="entry name" value="5-OXOPROLINASE SUBUNIT B"/>
    <property type="match status" value="1"/>
</dbReference>
<protein>
    <submittedName>
        <fullName evidence="6">5-oxoprolinase subunit PxpB</fullName>
        <ecNumber evidence="6">3.5.2.9</ecNumber>
    </submittedName>
</protein>
<organism evidence="6 7">
    <name type="scientific">Jejuia spongiicola</name>
    <dbReference type="NCBI Taxonomy" id="2942207"/>
    <lineage>
        <taxon>Bacteria</taxon>
        <taxon>Pseudomonadati</taxon>
        <taxon>Bacteroidota</taxon>
        <taxon>Flavobacteriia</taxon>
        <taxon>Flavobacteriales</taxon>
        <taxon>Flavobacteriaceae</taxon>
        <taxon>Jejuia</taxon>
    </lineage>
</organism>
<dbReference type="InterPro" id="IPR003833">
    <property type="entry name" value="CT_C_D"/>
</dbReference>
<dbReference type="PANTHER" id="PTHR34698:SF2">
    <property type="entry name" value="5-OXOPROLINASE SUBUNIT B"/>
    <property type="match status" value="1"/>
</dbReference>
<dbReference type="EC" id="3.5.2.9" evidence="6"/>
<dbReference type="Gene3D" id="3.30.1360.40">
    <property type="match status" value="1"/>
</dbReference>
<evidence type="ECO:0000259" key="5">
    <source>
        <dbReference type="SMART" id="SM00796"/>
    </source>
</evidence>
<gene>
    <name evidence="6" type="primary">pxpB</name>
    <name evidence="6" type="ORF">M3P09_09090</name>
</gene>
<keyword evidence="1" id="KW-0547">Nucleotide-binding</keyword>
<proteinExistence type="predicted"/>
<feature type="domain" description="Carboxyltransferase" evidence="5">
    <location>
        <begin position="5"/>
        <end position="206"/>
    </location>
</feature>
<dbReference type="EMBL" id="JAMFLZ010000003">
    <property type="protein sequence ID" value="MCL6295147.1"/>
    <property type="molecule type" value="Genomic_DNA"/>
</dbReference>
<dbReference type="Proteomes" id="UP001165381">
    <property type="component" value="Unassembled WGS sequence"/>
</dbReference>
<keyword evidence="4" id="KW-0472">Membrane</keyword>
<accession>A0ABT0QDS9</accession>
<name>A0ABT0QDS9_9FLAO</name>
<dbReference type="RefSeq" id="WP_249972886.1">
    <property type="nucleotide sequence ID" value="NZ_JAMFLZ010000003.1"/>
</dbReference>
<dbReference type="InterPro" id="IPR010016">
    <property type="entry name" value="PxpB"/>
</dbReference>
<evidence type="ECO:0000313" key="6">
    <source>
        <dbReference type="EMBL" id="MCL6295147.1"/>
    </source>
</evidence>
<keyword evidence="7" id="KW-1185">Reference proteome</keyword>
<sequence>MAFDLIYKPYGERSILIEWPSLIDEEILFNVLSFKDKILKNDIKLIVNISHTYNSLLIIYNYFSIDFNNQISLLKRIYKQKEKLTKSIFKQWKIPVCYDANLGIDLESISQTKNISKEDIIKRHSQAVYTVYFIGFLPGFLYLGGLDEALNFPRKESPRLKIEKGSVAIGGNQTGIYPNESPGGWNIIGNTPISFFDATTKPPCFAKSGDRIKFCPISLKKYHDIKTLVNAGVYQIESEVLYD</sequence>
<dbReference type="Gene3D" id="2.40.100.10">
    <property type="entry name" value="Cyclophilin-like"/>
    <property type="match status" value="1"/>
</dbReference>
<reference evidence="6" key="1">
    <citation type="submission" date="2022-05" db="EMBL/GenBank/DDBJ databases">
        <authorList>
            <person name="Park J.-S."/>
        </authorList>
    </citation>
    <scope>NUCLEOTIDE SEQUENCE</scope>
    <source>
        <strain evidence="6">2012CJ34-3</strain>
    </source>
</reference>
<feature type="transmembrane region" description="Helical" evidence="4">
    <location>
        <begin position="127"/>
        <end position="145"/>
    </location>
</feature>
<dbReference type="Pfam" id="PF02682">
    <property type="entry name" value="CT_C_D"/>
    <property type="match status" value="1"/>
</dbReference>
<comment type="caution">
    <text evidence="6">The sequence shown here is derived from an EMBL/GenBank/DDBJ whole genome shotgun (WGS) entry which is preliminary data.</text>
</comment>
<dbReference type="GO" id="GO:0017168">
    <property type="term" value="F:5-oxoprolinase (ATP-hydrolyzing) activity"/>
    <property type="evidence" value="ECO:0007669"/>
    <property type="project" value="UniProtKB-EC"/>
</dbReference>
<dbReference type="InterPro" id="IPR029000">
    <property type="entry name" value="Cyclophilin-like_dom_sf"/>
</dbReference>
<dbReference type="NCBIfam" id="TIGR00370">
    <property type="entry name" value="5-oxoprolinase subunit PxpB"/>
    <property type="match status" value="1"/>
</dbReference>
<keyword evidence="2 6" id="KW-0378">Hydrolase</keyword>
<evidence type="ECO:0000256" key="3">
    <source>
        <dbReference type="ARBA" id="ARBA00022840"/>
    </source>
</evidence>
<dbReference type="SUPFAM" id="SSF50891">
    <property type="entry name" value="Cyclophilin-like"/>
    <property type="match status" value="1"/>
</dbReference>
<evidence type="ECO:0000256" key="1">
    <source>
        <dbReference type="ARBA" id="ARBA00022741"/>
    </source>
</evidence>
<keyword evidence="4" id="KW-1133">Transmembrane helix</keyword>
<evidence type="ECO:0000256" key="2">
    <source>
        <dbReference type="ARBA" id="ARBA00022801"/>
    </source>
</evidence>
<keyword evidence="4" id="KW-0812">Transmembrane</keyword>